<dbReference type="EMBL" id="CM032185">
    <property type="protein sequence ID" value="KAG7092294.1"/>
    <property type="molecule type" value="Genomic_DNA"/>
</dbReference>
<evidence type="ECO:0000313" key="3">
    <source>
        <dbReference type="Proteomes" id="UP001049176"/>
    </source>
</evidence>
<dbReference type="KEGG" id="more:E1B28_008656"/>
<reference evidence="2" key="1">
    <citation type="journal article" date="2021" name="Genome Biol. Evol.">
        <title>The assembled and annotated genome of the fairy-ring fungus Marasmius oreades.</title>
        <authorList>
            <person name="Hiltunen M."/>
            <person name="Ament-Velasquez S.L."/>
            <person name="Johannesson H."/>
        </authorList>
    </citation>
    <scope>NUCLEOTIDE SEQUENCE</scope>
    <source>
        <strain evidence="2">03SP1</strain>
    </source>
</reference>
<accession>A0A9P7RYY4</accession>
<sequence>MGSTGSKAAQKLPRRPEVPLWNVPRPGALPSKDGHRQRPLASEKKDEMITEDAKDPDFMANLTRLGPVKVNQSSQVVRTANVEKSRQLLKSRIRADQEASAVRNRVSASTLSFLLDQRKSAKTIGDVEALISKYGIDWAKTIGKDGEENVTVLAVWVEPSLSS</sequence>
<comment type="caution">
    <text evidence="2">The sequence shown here is derived from an EMBL/GenBank/DDBJ whole genome shotgun (WGS) entry which is preliminary data.</text>
</comment>
<gene>
    <name evidence="2" type="ORF">E1B28_008656</name>
</gene>
<keyword evidence="3" id="KW-1185">Reference proteome</keyword>
<feature type="region of interest" description="Disordered" evidence="1">
    <location>
        <begin position="1"/>
        <end position="53"/>
    </location>
</feature>
<dbReference type="OrthoDB" id="4085451at2759"/>
<dbReference type="GeneID" id="66077732"/>
<protein>
    <submittedName>
        <fullName evidence="2">Uncharacterized protein</fullName>
    </submittedName>
</protein>
<evidence type="ECO:0000313" key="2">
    <source>
        <dbReference type="EMBL" id="KAG7092294.1"/>
    </source>
</evidence>
<evidence type="ECO:0000256" key="1">
    <source>
        <dbReference type="SAM" id="MobiDB-lite"/>
    </source>
</evidence>
<organism evidence="2 3">
    <name type="scientific">Marasmius oreades</name>
    <name type="common">fairy-ring Marasmius</name>
    <dbReference type="NCBI Taxonomy" id="181124"/>
    <lineage>
        <taxon>Eukaryota</taxon>
        <taxon>Fungi</taxon>
        <taxon>Dikarya</taxon>
        <taxon>Basidiomycota</taxon>
        <taxon>Agaricomycotina</taxon>
        <taxon>Agaricomycetes</taxon>
        <taxon>Agaricomycetidae</taxon>
        <taxon>Agaricales</taxon>
        <taxon>Marasmiineae</taxon>
        <taxon>Marasmiaceae</taxon>
        <taxon>Marasmius</taxon>
    </lineage>
</organism>
<dbReference type="RefSeq" id="XP_043008764.1">
    <property type="nucleotide sequence ID" value="XM_043153480.1"/>
</dbReference>
<dbReference type="AlphaFoldDB" id="A0A9P7RYY4"/>
<proteinExistence type="predicted"/>
<dbReference type="Proteomes" id="UP001049176">
    <property type="component" value="Chromosome 5"/>
</dbReference>
<name>A0A9P7RYY4_9AGAR</name>
<feature type="compositionally biased region" description="Basic and acidic residues" evidence="1">
    <location>
        <begin position="32"/>
        <end position="53"/>
    </location>
</feature>